<protein>
    <submittedName>
        <fullName evidence="2">Uncharacterized protein</fullName>
    </submittedName>
</protein>
<organism evidence="2 3">
    <name type="scientific">Eimeria acervulina</name>
    <name type="common">Coccidian parasite</name>
    <dbReference type="NCBI Taxonomy" id="5801"/>
    <lineage>
        <taxon>Eukaryota</taxon>
        <taxon>Sar</taxon>
        <taxon>Alveolata</taxon>
        <taxon>Apicomplexa</taxon>
        <taxon>Conoidasida</taxon>
        <taxon>Coccidia</taxon>
        <taxon>Eucoccidiorida</taxon>
        <taxon>Eimeriorina</taxon>
        <taxon>Eimeriidae</taxon>
        <taxon>Eimeria</taxon>
    </lineage>
</organism>
<proteinExistence type="predicted"/>
<feature type="compositionally biased region" description="Polar residues" evidence="1">
    <location>
        <begin position="239"/>
        <end position="253"/>
    </location>
</feature>
<dbReference type="EMBL" id="HG671188">
    <property type="protein sequence ID" value="CDI80345.1"/>
    <property type="molecule type" value="Genomic_DNA"/>
</dbReference>
<name>U6GJK8_EIMAC</name>
<dbReference type="GeneID" id="25269528"/>
<reference evidence="2" key="1">
    <citation type="submission" date="2013-10" db="EMBL/GenBank/DDBJ databases">
        <title>Genomic analysis of the causative agents of coccidiosis in chickens.</title>
        <authorList>
            <person name="Reid A.J."/>
            <person name="Blake D."/>
            <person name="Billington K."/>
            <person name="Browne H."/>
            <person name="Dunn M."/>
            <person name="Hung S."/>
            <person name="Kawahara F."/>
            <person name="Miranda-Saavedra D."/>
            <person name="Mourier T."/>
            <person name="Nagra H."/>
            <person name="Otto T.D."/>
            <person name="Rawlings N."/>
            <person name="Sanchez A."/>
            <person name="Sanders M."/>
            <person name="Subramaniam C."/>
            <person name="Tay Y."/>
            <person name="Dear P."/>
            <person name="Doerig C."/>
            <person name="Gruber A."/>
            <person name="Parkinson J."/>
            <person name="Shirley M."/>
            <person name="Wan K.L."/>
            <person name="Berriman M."/>
            <person name="Tomley F."/>
            <person name="Pain A."/>
        </authorList>
    </citation>
    <scope>NUCLEOTIDE SEQUENCE [LARGE SCALE GENOMIC DNA]</scope>
    <source>
        <strain evidence="2">Houghton</strain>
    </source>
</reference>
<feature type="compositionally biased region" description="Basic and acidic residues" evidence="1">
    <location>
        <begin position="213"/>
        <end position="223"/>
    </location>
</feature>
<dbReference type="Proteomes" id="UP000018050">
    <property type="component" value="Unassembled WGS sequence"/>
</dbReference>
<evidence type="ECO:0000256" key="1">
    <source>
        <dbReference type="SAM" id="MobiDB-lite"/>
    </source>
</evidence>
<evidence type="ECO:0000313" key="3">
    <source>
        <dbReference type="Proteomes" id="UP000018050"/>
    </source>
</evidence>
<feature type="region of interest" description="Disordered" evidence="1">
    <location>
        <begin position="1"/>
        <end position="49"/>
    </location>
</feature>
<dbReference type="RefSeq" id="XP_013249682.1">
    <property type="nucleotide sequence ID" value="XM_013394228.1"/>
</dbReference>
<gene>
    <name evidence="2" type="ORF">EAH_00014580</name>
</gene>
<reference evidence="2" key="2">
    <citation type="submission" date="2013-10" db="EMBL/GenBank/DDBJ databases">
        <authorList>
            <person name="Aslett M."/>
        </authorList>
    </citation>
    <scope>NUCLEOTIDE SEQUENCE [LARGE SCALE GENOMIC DNA]</scope>
    <source>
        <strain evidence="2">Houghton</strain>
    </source>
</reference>
<feature type="region of interest" description="Disordered" evidence="1">
    <location>
        <begin position="310"/>
        <end position="337"/>
    </location>
</feature>
<feature type="compositionally biased region" description="Low complexity" evidence="1">
    <location>
        <begin position="166"/>
        <end position="183"/>
    </location>
</feature>
<feature type="compositionally biased region" description="Low complexity" evidence="1">
    <location>
        <begin position="310"/>
        <end position="323"/>
    </location>
</feature>
<evidence type="ECO:0000313" key="2">
    <source>
        <dbReference type="EMBL" id="CDI80345.1"/>
    </source>
</evidence>
<sequence length="337" mass="35789">MSGSEEEGTRAEPRSPTRAQRTSSSNFVRSPSDTSSSSNSSSSNAGQQKLTTSQRVCQLLLERHGSRIIQLLLQNDEGKRLLKEFLALSFSPAEQEGGNCFVHIIEKDPESLLPLLLAKSGDKGVARGLSVCLLRGVSNTAAEFLQPVVEALADAILQPLGEQKAAAGAPEDTAQAAAAADAAAADDEGGDGTGSKRQDEETNTEAPTKQRSRVQELIREQQRRCQQQQQQQQLLRQRSSGVRDSAEGSQLSVETGVGKRSQVQHEKLLIQALIFAASTESEAAANLCDQLVNFSPAVLTRVIKIEVSRNAAEQNPAAAASPTAAPPAATPEAKNSL</sequence>
<dbReference type="AlphaFoldDB" id="U6GJK8"/>
<feature type="compositionally biased region" description="Polar residues" evidence="1">
    <location>
        <begin position="17"/>
        <end position="29"/>
    </location>
</feature>
<dbReference type="VEuPathDB" id="ToxoDB:EAH_00014580"/>
<feature type="compositionally biased region" description="Low complexity" evidence="1">
    <location>
        <begin position="224"/>
        <end position="238"/>
    </location>
</feature>
<feature type="region of interest" description="Disordered" evidence="1">
    <location>
        <begin position="166"/>
        <end position="260"/>
    </location>
</feature>
<feature type="compositionally biased region" description="Low complexity" evidence="1">
    <location>
        <begin position="30"/>
        <end position="43"/>
    </location>
</feature>
<dbReference type="OMA" id="RVIQIEV"/>
<keyword evidence="3" id="KW-1185">Reference proteome</keyword>
<dbReference type="OrthoDB" id="347703at2759"/>
<accession>U6GJK8</accession>